<name>A0ACC1HSI0_9FUNG</name>
<organism evidence="1 2">
    <name type="scientific">Spiromyces aspiralis</name>
    <dbReference type="NCBI Taxonomy" id="68401"/>
    <lineage>
        <taxon>Eukaryota</taxon>
        <taxon>Fungi</taxon>
        <taxon>Fungi incertae sedis</taxon>
        <taxon>Zoopagomycota</taxon>
        <taxon>Kickxellomycotina</taxon>
        <taxon>Kickxellomycetes</taxon>
        <taxon>Kickxellales</taxon>
        <taxon>Kickxellaceae</taxon>
        <taxon>Spiromyces</taxon>
    </lineage>
</organism>
<evidence type="ECO:0000313" key="1">
    <source>
        <dbReference type="EMBL" id="KAJ1678068.1"/>
    </source>
</evidence>
<sequence>MGYNLRNRATKAGEGEDRDPRTLGPEETGDAATNSEAQARAVEALEKVVSSQGLLDDIIDGVRLGLFTIIFLLLVLLALLGGSTPQLFPVVRPMWDFVGNLPRFVLVFPYRVLDFASALPRTWPEAQLFVQDLVAERDNLIKTLPYKQMAIWFITAKYLWTTYLCVRQRDRLHEINRPHAIRQIVSRQKFLEANAYSLDKSSVGMVKDFYSTAVAIAKIVYGYYPLIWSVSGLVSTHYLYFSPDNEIAQTCVMLALSSVEETVLDLPFSLYTTFVIEEKHGFNNQTLSLFFSDLVKGLLISVTLGSLVTAGFVWVVHNTSDMLYLYTWLFLVTVGLLYTFVYPTLIQPLFNKVEPLPEGELRASIEALASRVNFPLKKLYQIDGSKRSSHSNAYMYGFFKNKHIVIYDTLIESTSIEETCAVLAHEIGHWKRGHVLRLILLGFAESFVMLYTFSLLVYERSLYESFGLGSMPVMIGYYLFADVYSPVSTVLYFIKNIVSRKYEFEADAFAKKLGYGDHLKSGLIKCEVNNKGNMNPDPLYSAYHYNHPPL</sequence>
<evidence type="ECO:0000313" key="2">
    <source>
        <dbReference type="Proteomes" id="UP001145114"/>
    </source>
</evidence>
<keyword evidence="1" id="KW-0378">Hydrolase</keyword>
<dbReference type="EC" id="3.4.24.84" evidence="1"/>
<keyword evidence="1" id="KW-0482">Metalloprotease</keyword>
<dbReference type="Proteomes" id="UP001145114">
    <property type="component" value="Unassembled WGS sequence"/>
</dbReference>
<keyword evidence="2" id="KW-1185">Reference proteome</keyword>
<comment type="caution">
    <text evidence="1">The sequence shown here is derived from an EMBL/GenBank/DDBJ whole genome shotgun (WGS) entry which is preliminary data.</text>
</comment>
<protein>
    <submittedName>
        <fullName evidence="1">Zinc metalloprotease</fullName>
        <ecNumber evidence="1">3.4.24.84</ecNumber>
    </submittedName>
</protein>
<reference evidence="1" key="1">
    <citation type="submission" date="2022-06" db="EMBL/GenBank/DDBJ databases">
        <title>Phylogenomic reconstructions and comparative analyses of Kickxellomycotina fungi.</title>
        <authorList>
            <person name="Reynolds N.K."/>
            <person name="Stajich J.E."/>
            <person name="Barry K."/>
            <person name="Grigoriev I.V."/>
            <person name="Crous P."/>
            <person name="Smith M.E."/>
        </authorList>
    </citation>
    <scope>NUCLEOTIDE SEQUENCE</scope>
    <source>
        <strain evidence="1">RSA 2271</strain>
    </source>
</reference>
<proteinExistence type="predicted"/>
<feature type="non-terminal residue" evidence="1">
    <location>
        <position position="550"/>
    </location>
</feature>
<accession>A0ACC1HSI0</accession>
<keyword evidence="1" id="KW-0645">Protease</keyword>
<gene>
    <name evidence="1" type="primary">STE24</name>
    <name evidence="1" type="ORF">EV182_004847</name>
</gene>
<dbReference type="EMBL" id="JAMZIH010001582">
    <property type="protein sequence ID" value="KAJ1678068.1"/>
    <property type="molecule type" value="Genomic_DNA"/>
</dbReference>